<keyword evidence="1" id="KW-0812">Transmembrane</keyword>
<keyword evidence="1" id="KW-0472">Membrane</keyword>
<name>A0A0K0DRI0_ANGCA</name>
<evidence type="ECO:0000256" key="1">
    <source>
        <dbReference type="SAM" id="Phobius"/>
    </source>
</evidence>
<keyword evidence="2" id="KW-1185">Reference proteome</keyword>
<proteinExistence type="predicted"/>
<dbReference type="AlphaFoldDB" id="A0A0K0DRI0"/>
<organism evidence="2 3">
    <name type="scientific">Angiostrongylus cantonensis</name>
    <name type="common">Rat lungworm</name>
    <dbReference type="NCBI Taxonomy" id="6313"/>
    <lineage>
        <taxon>Eukaryota</taxon>
        <taxon>Metazoa</taxon>
        <taxon>Ecdysozoa</taxon>
        <taxon>Nematoda</taxon>
        <taxon>Chromadorea</taxon>
        <taxon>Rhabditida</taxon>
        <taxon>Rhabditina</taxon>
        <taxon>Rhabditomorpha</taxon>
        <taxon>Strongyloidea</taxon>
        <taxon>Metastrongylidae</taxon>
        <taxon>Angiostrongylus</taxon>
    </lineage>
</organism>
<dbReference type="Proteomes" id="UP000035642">
    <property type="component" value="Unassembled WGS sequence"/>
</dbReference>
<evidence type="ECO:0000313" key="3">
    <source>
        <dbReference type="WBParaSite" id="ACAC_0001436901-mRNA-1"/>
    </source>
</evidence>
<evidence type="ECO:0000313" key="2">
    <source>
        <dbReference type="Proteomes" id="UP000035642"/>
    </source>
</evidence>
<reference evidence="3" key="2">
    <citation type="submission" date="2017-02" db="UniProtKB">
        <authorList>
            <consortium name="WormBaseParasite"/>
        </authorList>
    </citation>
    <scope>IDENTIFICATION</scope>
</reference>
<accession>A0A0K0DRI0</accession>
<sequence length="93" mass="10359">MDVPVSNSVANNPFVAGVWKMRVPDFLSAFTLNVVLALLSMIMAIVALALLLFVLAKDSYLKEASSTHRDKLKRHESFVVDFKDPSSLFLTFL</sequence>
<dbReference type="WBParaSite" id="ACAC_0001436901-mRNA-1">
    <property type="protein sequence ID" value="ACAC_0001436901-mRNA-1"/>
    <property type="gene ID" value="ACAC_0001436901"/>
</dbReference>
<feature type="transmembrane region" description="Helical" evidence="1">
    <location>
        <begin position="30"/>
        <end position="56"/>
    </location>
</feature>
<keyword evidence="1" id="KW-1133">Transmembrane helix</keyword>
<protein>
    <submittedName>
        <fullName evidence="3">Col_cuticle_N domain-containing protein</fullName>
    </submittedName>
</protein>
<reference evidence="2" key="1">
    <citation type="submission" date="2012-09" db="EMBL/GenBank/DDBJ databases">
        <authorList>
            <person name="Martin A.A."/>
        </authorList>
    </citation>
    <scope>NUCLEOTIDE SEQUENCE</scope>
</reference>